<evidence type="ECO:0000313" key="1">
    <source>
        <dbReference type="EMBL" id="OLP08401.1"/>
    </source>
</evidence>
<name>A0A1Q8YK10_9BURK</name>
<comment type="caution">
    <text evidence="1">The sequence shown here is derived from an EMBL/GenBank/DDBJ whole genome shotgun (WGS) entry which is preliminary data.</text>
</comment>
<proteinExistence type="predicted"/>
<organism evidence="1 2">
    <name type="scientific">Rhodoferax antarcticus ANT.BR</name>
    <dbReference type="NCBI Taxonomy" id="1111071"/>
    <lineage>
        <taxon>Bacteria</taxon>
        <taxon>Pseudomonadati</taxon>
        <taxon>Pseudomonadota</taxon>
        <taxon>Betaproteobacteria</taxon>
        <taxon>Burkholderiales</taxon>
        <taxon>Comamonadaceae</taxon>
        <taxon>Rhodoferax</taxon>
    </lineage>
</organism>
<dbReference type="AlphaFoldDB" id="A0A1Q8YK10"/>
<dbReference type="Proteomes" id="UP000185911">
    <property type="component" value="Unassembled WGS sequence"/>
</dbReference>
<keyword evidence="2" id="KW-1185">Reference proteome</keyword>
<accession>A0A1Q8YK10</accession>
<evidence type="ECO:0000313" key="2">
    <source>
        <dbReference type="Proteomes" id="UP000185911"/>
    </source>
</evidence>
<protein>
    <submittedName>
        <fullName evidence="1">Uncharacterized protein</fullName>
    </submittedName>
</protein>
<dbReference type="EMBL" id="MSYM01000001">
    <property type="protein sequence ID" value="OLP08401.1"/>
    <property type="molecule type" value="Genomic_DNA"/>
</dbReference>
<gene>
    <name evidence="1" type="ORF">BLL52_0004</name>
</gene>
<sequence>MITGINNGSLEGSACYGRTGLFVLKSDHGRMKLILGALGALCMKVNKCKKQMC</sequence>
<reference evidence="1 2" key="1">
    <citation type="submission" date="2017-01" db="EMBL/GenBank/DDBJ databases">
        <title>Genome sequence of Rhodoferax antarcticus ANT.BR, a psychrophilic purple nonsulfur bacterium from an Antarctic microbial mat.</title>
        <authorList>
            <person name="Baker J."/>
            <person name="Riester C."/>
            <person name="Skinner B."/>
            <person name="Newell A."/>
            <person name="Swingley W."/>
            <person name="Madigan M."/>
            <person name="Jung D."/>
            <person name="Asao M."/>
            <person name="Chen M."/>
            <person name="Loughlin P."/>
            <person name="Pan H."/>
            <person name="Lin S."/>
            <person name="Li N."/>
            <person name="Shaw J."/>
            <person name="Prado M."/>
            <person name="Sherman C."/>
            <person name="Li X."/>
            <person name="Tang J."/>
            <person name="Blankenship R."/>
            <person name="Zhao T."/>
            <person name="Touchman J."/>
            <person name="Sattley M."/>
        </authorList>
    </citation>
    <scope>NUCLEOTIDE SEQUENCE [LARGE SCALE GENOMIC DNA]</scope>
    <source>
        <strain evidence="1 2">ANT.BR</strain>
    </source>
</reference>